<organism evidence="2 3">
    <name type="scientific">Schizopora paradoxa</name>
    <dbReference type="NCBI Taxonomy" id="27342"/>
    <lineage>
        <taxon>Eukaryota</taxon>
        <taxon>Fungi</taxon>
        <taxon>Dikarya</taxon>
        <taxon>Basidiomycota</taxon>
        <taxon>Agaricomycotina</taxon>
        <taxon>Agaricomycetes</taxon>
        <taxon>Hymenochaetales</taxon>
        <taxon>Schizoporaceae</taxon>
        <taxon>Schizopora</taxon>
    </lineage>
</organism>
<dbReference type="AlphaFoldDB" id="A0A0H2RXT6"/>
<dbReference type="OrthoDB" id="3054074at2759"/>
<sequence>MSPVEYSPPKVPRAGGNCGGTSNHHSMSDDLPNDPPLLRLPLSLLHGLQQDDYDTASAVSYSYYSTWSSNYTMSNLPGPGRLLGIFYSRMGLALEQRMAKRANRMALKENAETRASLLGHRTIRDLIQSVHPELNDRACEFLLVGASSSNQKTQVQTFHSIVQYYVRYPSKFLSNFQNIFRRRNEISDAISFSWKQPGVEYSIGWLYWFKLASRCLSSDAGHDREVRWSRFDGVPFWSMDFSEFEEILLKYQDATESLLAIRFVYWYWNLRGIENYVRRRGMDDLVLLKFAIGLVAYCEVYFTHTKESTKHTFIKPPSADLPYFILGMLGSLRDLDRKDVDELLSKESHLMIWAEVFKLHQIYRSYALKNNSNYTYPVILKKRWKDLCESWLPNPEHARLRDTLAQLEDIYGRDNYEKFPPTEGSFADDGQEAQYVVNLSNSSTRKIESICRVVVKTSMSIGFGFFGARAKSA</sequence>
<dbReference type="Proteomes" id="UP000053477">
    <property type="component" value="Unassembled WGS sequence"/>
</dbReference>
<keyword evidence="3" id="KW-1185">Reference proteome</keyword>
<name>A0A0H2RXT6_9AGAM</name>
<gene>
    <name evidence="2" type="ORF">SCHPADRAFT_318363</name>
</gene>
<feature type="region of interest" description="Disordered" evidence="1">
    <location>
        <begin position="1"/>
        <end position="33"/>
    </location>
</feature>
<evidence type="ECO:0000256" key="1">
    <source>
        <dbReference type="SAM" id="MobiDB-lite"/>
    </source>
</evidence>
<reference evidence="2 3" key="1">
    <citation type="submission" date="2015-04" db="EMBL/GenBank/DDBJ databases">
        <title>Complete genome sequence of Schizopora paradoxa KUC8140, a cosmopolitan wood degrader in East Asia.</title>
        <authorList>
            <consortium name="DOE Joint Genome Institute"/>
            <person name="Min B."/>
            <person name="Park H."/>
            <person name="Jang Y."/>
            <person name="Kim J.-J."/>
            <person name="Kim K.H."/>
            <person name="Pangilinan J."/>
            <person name="Lipzen A."/>
            <person name="Riley R."/>
            <person name="Grigoriev I.V."/>
            <person name="Spatafora J.W."/>
            <person name="Choi I.-G."/>
        </authorList>
    </citation>
    <scope>NUCLEOTIDE SEQUENCE [LARGE SCALE GENOMIC DNA]</scope>
    <source>
        <strain evidence="2 3">KUC8140</strain>
    </source>
</reference>
<evidence type="ECO:0000313" key="2">
    <source>
        <dbReference type="EMBL" id="KLO14318.1"/>
    </source>
</evidence>
<proteinExistence type="predicted"/>
<dbReference type="EMBL" id="KQ085945">
    <property type="protein sequence ID" value="KLO14318.1"/>
    <property type="molecule type" value="Genomic_DNA"/>
</dbReference>
<accession>A0A0H2RXT6</accession>
<dbReference type="InParanoid" id="A0A0H2RXT6"/>
<protein>
    <submittedName>
        <fullName evidence="2">Uncharacterized protein</fullName>
    </submittedName>
</protein>
<evidence type="ECO:0000313" key="3">
    <source>
        <dbReference type="Proteomes" id="UP000053477"/>
    </source>
</evidence>